<keyword evidence="1" id="KW-0812">Transmembrane</keyword>
<evidence type="ECO:0000256" key="1">
    <source>
        <dbReference type="SAM" id="Phobius"/>
    </source>
</evidence>
<feature type="transmembrane region" description="Helical" evidence="1">
    <location>
        <begin position="17"/>
        <end position="40"/>
    </location>
</feature>
<sequence length="112" mass="12866">MVMIKTFRTTKSEDHPFSVVDLCFSIALFDGIFSIFYFIGYYKKNPSYLKAFRVYMIVMIGLHFLWVLGFAGLKKSIAVVVMLFFTAFHCCMALVTRHDPPCETNPSSQEAK</sequence>
<evidence type="ECO:0000313" key="2">
    <source>
        <dbReference type="EMBL" id="MBW64323.1"/>
    </source>
</evidence>
<dbReference type="EMBL" id="GGFL01000145">
    <property type="protein sequence ID" value="MBW64323.1"/>
    <property type="molecule type" value="Transcribed_RNA"/>
</dbReference>
<feature type="transmembrane region" description="Helical" evidence="1">
    <location>
        <begin position="77"/>
        <end position="95"/>
    </location>
</feature>
<organism evidence="2">
    <name type="scientific">Anopheles darlingi</name>
    <name type="common">Mosquito</name>
    <dbReference type="NCBI Taxonomy" id="43151"/>
    <lineage>
        <taxon>Eukaryota</taxon>
        <taxon>Metazoa</taxon>
        <taxon>Ecdysozoa</taxon>
        <taxon>Arthropoda</taxon>
        <taxon>Hexapoda</taxon>
        <taxon>Insecta</taxon>
        <taxon>Pterygota</taxon>
        <taxon>Neoptera</taxon>
        <taxon>Endopterygota</taxon>
        <taxon>Diptera</taxon>
        <taxon>Nematocera</taxon>
        <taxon>Culicoidea</taxon>
        <taxon>Culicidae</taxon>
        <taxon>Anophelinae</taxon>
        <taxon>Anopheles</taxon>
    </lineage>
</organism>
<protein>
    <submittedName>
        <fullName evidence="2">Putative conserved plasma membrane protein</fullName>
    </submittedName>
</protein>
<dbReference type="VEuPathDB" id="VectorBase:ADAC007951"/>
<dbReference type="AlphaFoldDB" id="A0A2M4CG79"/>
<feature type="transmembrane region" description="Helical" evidence="1">
    <location>
        <begin position="52"/>
        <end position="71"/>
    </location>
</feature>
<name>A0A2M4CG79_ANODA</name>
<reference evidence="2" key="1">
    <citation type="submission" date="2018-01" db="EMBL/GenBank/DDBJ databases">
        <title>An insight into the sialome of Amazonian anophelines.</title>
        <authorList>
            <person name="Ribeiro J.M."/>
            <person name="Scarpassa V."/>
            <person name="Calvo E."/>
        </authorList>
    </citation>
    <scope>NUCLEOTIDE SEQUENCE</scope>
</reference>
<keyword evidence="1" id="KW-1133">Transmembrane helix</keyword>
<proteinExistence type="predicted"/>
<accession>A0A2M4CG79</accession>
<keyword evidence="1" id="KW-0472">Membrane</keyword>